<evidence type="ECO:0000256" key="5">
    <source>
        <dbReference type="ARBA" id="ARBA00023145"/>
    </source>
</evidence>
<dbReference type="Proteomes" id="UP001231518">
    <property type="component" value="Chromosome 15"/>
</dbReference>
<evidence type="ECO:0008006" key="12">
    <source>
        <dbReference type="Google" id="ProtNLM"/>
    </source>
</evidence>
<dbReference type="PROSITE" id="PS00640">
    <property type="entry name" value="THIOL_PROTEASE_ASN"/>
    <property type="match status" value="1"/>
</dbReference>
<evidence type="ECO:0000256" key="1">
    <source>
        <dbReference type="ARBA" id="ARBA00008455"/>
    </source>
</evidence>
<dbReference type="Pfam" id="PF00112">
    <property type="entry name" value="Peptidase_C1"/>
    <property type="match status" value="1"/>
</dbReference>
<keyword evidence="5" id="KW-0865">Zymogen</keyword>
<reference evidence="10" key="1">
    <citation type="submission" date="2023-03" db="EMBL/GenBank/DDBJ databases">
        <title>Chromosome-level genomes of two armyworms, Mythimna separata and Mythimna loreyi, provide insights into the biosynthesis and reception of sex pheromones.</title>
        <authorList>
            <person name="Zhao H."/>
        </authorList>
    </citation>
    <scope>NUCLEOTIDE SEQUENCE</scope>
    <source>
        <strain evidence="10">BeijingLab</strain>
        <tissue evidence="10">Pupa</tissue>
    </source>
</reference>
<dbReference type="Pfam" id="PF08246">
    <property type="entry name" value="Inhibitor_I29"/>
    <property type="match status" value="1"/>
</dbReference>
<evidence type="ECO:0000313" key="10">
    <source>
        <dbReference type="EMBL" id="KAJ8722874.1"/>
    </source>
</evidence>
<dbReference type="InterPro" id="IPR013128">
    <property type="entry name" value="Peptidase_C1A"/>
</dbReference>
<gene>
    <name evidence="10" type="ORF">PYW07_004054</name>
</gene>
<dbReference type="Gene3D" id="3.90.70.10">
    <property type="entry name" value="Cysteine proteinases"/>
    <property type="match status" value="1"/>
</dbReference>
<proteinExistence type="inferred from homology"/>
<organism evidence="10 11">
    <name type="scientific">Mythimna separata</name>
    <name type="common">Oriental armyworm</name>
    <name type="synonym">Pseudaletia separata</name>
    <dbReference type="NCBI Taxonomy" id="271217"/>
    <lineage>
        <taxon>Eukaryota</taxon>
        <taxon>Metazoa</taxon>
        <taxon>Ecdysozoa</taxon>
        <taxon>Arthropoda</taxon>
        <taxon>Hexapoda</taxon>
        <taxon>Insecta</taxon>
        <taxon>Pterygota</taxon>
        <taxon>Neoptera</taxon>
        <taxon>Endopterygota</taxon>
        <taxon>Lepidoptera</taxon>
        <taxon>Glossata</taxon>
        <taxon>Ditrysia</taxon>
        <taxon>Noctuoidea</taxon>
        <taxon>Noctuidae</taxon>
        <taxon>Noctuinae</taxon>
        <taxon>Hadenini</taxon>
        <taxon>Mythimna</taxon>
    </lineage>
</organism>
<dbReference type="CDD" id="cd02248">
    <property type="entry name" value="Peptidase_C1A"/>
    <property type="match status" value="1"/>
</dbReference>
<sequence length="574" mass="64984">MAKFVWLLLVLVVATQGLSVKKAKSATKRAPKNVKKVDGTAKANLENPDKPLEWPTQYTLKAKRMSLTDNVIEDYAIWKNSKQSRIDYNGGQVKSFVSSKDKNFRYGVKYEIHPEASIDQDVETVCNNIEGSRWERLTPETILPDVDGFEAEIEETMNDKECTKFIYDSDEDGVDAEKTIWAYYDGKARAWVPVRYEVLEFNSWLGSKNKHEIWDFFDYDKDFSFRTAFSVEDFGCTEEEAVKHTMDSEGVTKHLLFVDADNEKHVDHVFKSFKKTHNKKYSDADEHAMRRSLFKQSMREVIQTNRQNKGYKLTINQFADKTPEEMKRYMGLMRRPEGKVGNVPFPYDDKKVQEIASDIPTEYDLRLLGVVSNVKNQEECGSCWTFGTTAAVEGALARNNGGKLMALSNQALVDCAWAFGAGGCDGGTDNAAYEWMMEYGLPTEAEYGPYKNKDGECNIKNMTVTFPIKGYTDVTPLSIGALKVALINHGPLSVSVHVTKAFAKYSSGIFYDTECNQLHLNHEVSLVGYGERDGDTFWILKNSWGPQWGIGGYMYISARDNVCGVATEPTYVVF</sequence>
<comment type="caution">
    <text evidence="10">The sequence shown here is derived from an EMBL/GenBank/DDBJ whole genome shotgun (WGS) entry which is preliminary data.</text>
</comment>
<comment type="similarity">
    <text evidence="1">Belongs to the peptidase C1 family.</text>
</comment>
<evidence type="ECO:0000259" key="9">
    <source>
        <dbReference type="SMART" id="SM00848"/>
    </source>
</evidence>
<evidence type="ECO:0000256" key="2">
    <source>
        <dbReference type="ARBA" id="ARBA00022670"/>
    </source>
</evidence>
<evidence type="ECO:0000256" key="7">
    <source>
        <dbReference type="SAM" id="SignalP"/>
    </source>
</evidence>
<dbReference type="InterPro" id="IPR000668">
    <property type="entry name" value="Peptidase_C1A_C"/>
</dbReference>
<name>A0AAD7YQ54_MYTSE</name>
<keyword evidence="4" id="KW-0788">Thiol protease</keyword>
<dbReference type="GO" id="GO:0006508">
    <property type="term" value="P:proteolysis"/>
    <property type="evidence" value="ECO:0007669"/>
    <property type="project" value="UniProtKB-KW"/>
</dbReference>
<dbReference type="InterPro" id="IPR000169">
    <property type="entry name" value="Pept_cys_AS"/>
</dbReference>
<dbReference type="InterPro" id="IPR025661">
    <property type="entry name" value="Pept_asp_AS"/>
</dbReference>
<dbReference type="InterPro" id="IPR039417">
    <property type="entry name" value="Peptidase_C1A_papain-like"/>
</dbReference>
<dbReference type="InterPro" id="IPR013201">
    <property type="entry name" value="Prot_inhib_I29"/>
</dbReference>
<feature type="signal peptide" evidence="7">
    <location>
        <begin position="1"/>
        <end position="17"/>
    </location>
</feature>
<dbReference type="PROSITE" id="PS00139">
    <property type="entry name" value="THIOL_PROTEASE_CYS"/>
    <property type="match status" value="1"/>
</dbReference>
<accession>A0AAD7YQ54</accession>
<evidence type="ECO:0000259" key="8">
    <source>
        <dbReference type="SMART" id="SM00645"/>
    </source>
</evidence>
<dbReference type="PRINTS" id="PR00705">
    <property type="entry name" value="PAPAIN"/>
</dbReference>
<dbReference type="SMART" id="SM00848">
    <property type="entry name" value="Inhibitor_I29"/>
    <property type="match status" value="1"/>
</dbReference>
<evidence type="ECO:0000313" key="11">
    <source>
        <dbReference type="Proteomes" id="UP001231518"/>
    </source>
</evidence>
<dbReference type="SUPFAM" id="SSF54001">
    <property type="entry name" value="Cysteine proteinases"/>
    <property type="match status" value="1"/>
</dbReference>
<feature type="domain" description="Peptidase C1A papain C-terminal" evidence="8">
    <location>
        <begin position="359"/>
        <end position="573"/>
    </location>
</feature>
<feature type="domain" description="Cathepsin propeptide inhibitor" evidence="9">
    <location>
        <begin position="270"/>
        <end position="326"/>
    </location>
</feature>
<keyword evidence="3" id="KW-0378">Hydrolase</keyword>
<protein>
    <recommendedName>
        <fullName evidence="12">Cathepsin L</fullName>
    </recommendedName>
</protein>
<evidence type="ECO:0000256" key="3">
    <source>
        <dbReference type="ARBA" id="ARBA00022801"/>
    </source>
</evidence>
<dbReference type="PANTHER" id="PTHR12411">
    <property type="entry name" value="CYSTEINE PROTEASE FAMILY C1-RELATED"/>
    <property type="match status" value="1"/>
</dbReference>
<keyword evidence="7" id="KW-0732">Signal</keyword>
<evidence type="ECO:0000256" key="6">
    <source>
        <dbReference type="ARBA" id="ARBA00023157"/>
    </source>
</evidence>
<keyword evidence="11" id="KW-1185">Reference proteome</keyword>
<dbReference type="GO" id="GO:0008234">
    <property type="term" value="F:cysteine-type peptidase activity"/>
    <property type="evidence" value="ECO:0007669"/>
    <property type="project" value="UniProtKB-KW"/>
</dbReference>
<dbReference type="EMBL" id="JARGEI010000012">
    <property type="protein sequence ID" value="KAJ8722874.1"/>
    <property type="molecule type" value="Genomic_DNA"/>
</dbReference>
<feature type="chain" id="PRO_5042155614" description="Cathepsin L" evidence="7">
    <location>
        <begin position="18"/>
        <end position="574"/>
    </location>
</feature>
<dbReference type="FunFam" id="3.90.70.10:FF:000332">
    <property type="entry name" value="Cathepsin L1"/>
    <property type="match status" value="1"/>
</dbReference>
<dbReference type="AlphaFoldDB" id="A0AAD7YQ54"/>
<dbReference type="InterPro" id="IPR038765">
    <property type="entry name" value="Papain-like_cys_pep_sf"/>
</dbReference>
<keyword evidence="6" id="KW-1015">Disulfide bond</keyword>
<keyword evidence="2" id="KW-0645">Protease</keyword>
<dbReference type="SMART" id="SM00645">
    <property type="entry name" value="Pept_C1"/>
    <property type="match status" value="1"/>
</dbReference>
<evidence type="ECO:0000256" key="4">
    <source>
        <dbReference type="ARBA" id="ARBA00022807"/>
    </source>
</evidence>